<dbReference type="GO" id="GO:0005524">
    <property type="term" value="F:ATP binding"/>
    <property type="evidence" value="ECO:0007669"/>
    <property type="project" value="UniProtKB-KW"/>
</dbReference>
<dbReference type="GO" id="GO:0005737">
    <property type="term" value="C:cytoplasm"/>
    <property type="evidence" value="ECO:0007669"/>
    <property type="project" value="TreeGrafter"/>
</dbReference>
<dbReference type="AlphaFoldDB" id="X0V653"/>
<dbReference type="SUPFAM" id="SSF69864">
    <property type="entry name" value="Argininosuccinate synthetase, C-terminal domain"/>
    <property type="match status" value="1"/>
</dbReference>
<keyword evidence="7" id="KW-0067">ATP-binding</keyword>
<evidence type="ECO:0000313" key="9">
    <source>
        <dbReference type="EMBL" id="GAG13674.1"/>
    </source>
</evidence>
<dbReference type="InterPro" id="IPR001518">
    <property type="entry name" value="Arginosuc_synth"/>
</dbReference>
<evidence type="ECO:0000256" key="3">
    <source>
        <dbReference type="ARBA" id="ARBA00022571"/>
    </source>
</evidence>
<dbReference type="UniPathway" id="UPA00068">
    <property type="reaction ID" value="UER00113"/>
</dbReference>
<evidence type="ECO:0000256" key="7">
    <source>
        <dbReference type="ARBA" id="ARBA00022840"/>
    </source>
</evidence>
<name>X0V653_9ZZZZ</name>
<keyword evidence="4" id="KW-0436">Ligase</keyword>
<accession>X0V653</accession>
<organism evidence="9">
    <name type="scientific">marine sediment metagenome</name>
    <dbReference type="NCBI Taxonomy" id="412755"/>
    <lineage>
        <taxon>unclassified sequences</taxon>
        <taxon>metagenomes</taxon>
        <taxon>ecological metagenomes</taxon>
    </lineage>
</organism>
<dbReference type="EC" id="6.3.4.5" evidence="2"/>
<comment type="caution">
    <text evidence="9">The sequence shown here is derived from an EMBL/GenBank/DDBJ whole genome shotgun (WGS) entry which is preliminary data.</text>
</comment>
<keyword evidence="5" id="KW-0028">Amino-acid biosynthesis</keyword>
<dbReference type="InterPro" id="IPR024074">
    <property type="entry name" value="AS_cat/multimer_dom_body"/>
</dbReference>
<protein>
    <recommendedName>
        <fullName evidence="2">argininosuccinate synthase</fullName>
        <ecNumber evidence="2">6.3.4.5</ecNumber>
    </recommendedName>
</protein>
<dbReference type="GO" id="GO:0004055">
    <property type="term" value="F:argininosuccinate synthase activity"/>
    <property type="evidence" value="ECO:0007669"/>
    <property type="project" value="UniProtKB-EC"/>
</dbReference>
<dbReference type="Pfam" id="PF20979">
    <property type="entry name" value="Arginosuc_syn_C"/>
    <property type="match status" value="1"/>
</dbReference>
<dbReference type="InterPro" id="IPR048268">
    <property type="entry name" value="Arginosuc_syn_C"/>
</dbReference>
<gene>
    <name evidence="9" type="ORF">S01H1_35870</name>
</gene>
<evidence type="ECO:0000256" key="2">
    <source>
        <dbReference type="ARBA" id="ARBA00012286"/>
    </source>
</evidence>
<dbReference type="EMBL" id="BARS01022433">
    <property type="protein sequence ID" value="GAG13674.1"/>
    <property type="molecule type" value="Genomic_DNA"/>
</dbReference>
<feature type="non-terminal residue" evidence="9">
    <location>
        <position position="1"/>
    </location>
</feature>
<evidence type="ECO:0000256" key="4">
    <source>
        <dbReference type="ARBA" id="ARBA00022598"/>
    </source>
</evidence>
<keyword evidence="6" id="KW-0547">Nucleotide-binding</keyword>
<dbReference type="PANTHER" id="PTHR11587">
    <property type="entry name" value="ARGININOSUCCINATE SYNTHASE"/>
    <property type="match status" value="1"/>
</dbReference>
<evidence type="ECO:0000256" key="5">
    <source>
        <dbReference type="ARBA" id="ARBA00022605"/>
    </source>
</evidence>
<evidence type="ECO:0000256" key="1">
    <source>
        <dbReference type="ARBA" id="ARBA00004967"/>
    </source>
</evidence>
<sequence>VQKIHDWAGQHGIGRIDHIENRLVGIKSREVYEAPAA</sequence>
<dbReference type="GO" id="GO:0000050">
    <property type="term" value="P:urea cycle"/>
    <property type="evidence" value="ECO:0007669"/>
    <property type="project" value="TreeGrafter"/>
</dbReference>
<dbReference type="GO" id="GO:0000053">
    <property type="term" value="P:argininosuccinate metabolic process"/>
    <property type="evidence" value="ECO:0007669"/>
    <property type="project" value="TreeGrafter"/>
</dbReference>
<dbReference type="GO" id="GO:0006526">
    <property type="term" value="P:L-arginine biosynthetic process"/>
    <property type="evidence" value="ECO:0007669"/>
    <property type="project" value="UniProtKB-UniPathway"/>
</dbReference>
<feature type="domain" description="Arginosuccinate synthase C-terminal" evidence="8">
    <location>
        <begin position="1"/>
        <end position="37"/>
    </location>
</feature>
<reference evidence="9" key="1">
    <citation type="journal article" date="2014" name="Front. Microbiol.">
        <title>High frequency of phylogenetically diverse reductive dehalogenase-homologous genes in deep subseafloor sedimentary metagenomes.</title>
        <authorList>
            <person name="Kawai M."/>
            <person name="Futagami T."/>
            <person name="Toyoda A."/>
            <person name="Takaki Y."/>
            <person name="Nishi S."/>
            <person name="Hori S."/>
            <person name="Arai W."/>
            <person name="Tsubouchi T."/>
            <person name="Morono Y."/>
            <person name="Uchiyama I."/>
            <person name="Ito T."/>
            <person name="Fujiyama A."/>
            <person name="Inagaki F."/>
            <person name="Takami H."/>
        </authorList>
    </citation>
    <scope>NUCLEOTIDE SEQUENCE</scope>
    <source>
        <strain evidence="9">Expedition CK06-06</strain>
    </source>
</reference>
<proteinExistence type="predicted"/>
<evidence type="ECO:0000256" key="6">
    <source>
        <dbReference type="ARBA" id="ARBA00022741"/>
    </source>
</evidence>
<keyword evidence="3" id="KW-0055">Arginine biosynthesis</keyword>
<dbReference type="Gene3D" id="3.90.1260.10">
    <property type="entry name" value="Argininosuccinate synthetase, chain A, domain 2"/>
    <property type="match status" value="1"/>
</dbReference>
<comment type="pathway">
    <text evidence="1">Amino-acid biosynthesis; L-arginine biosynthesis; L-arginine from L-ornithine and carbamoyl phosphate: step 2/3.</text>
</comment>
<dbReference type="PANTHER" id="PTHR11587:SF2">
    <property type="entry name" value="ARGININOSUCCINATE SYNTHASE"/>
    <property type="match status" value="1"/>
</dbReference>
<evidence type="ECO:0000259" key="8">
    <source>
        <dbReference type="Pfam" id="PF20979"/>
    </source>
</evidence>